<dbReference type="Proteomes" id="UP000299102">
    <property type="component" value="Unassembled WGS sequence"/>
</dbReference>
<evidence type="ECO:0000256" key="1">
    <source>
        <dbReference type="SAM" id="MobiDB-lite"/>
    </source>
</evidence>
<reference evidence="2 3" key="1">
    <citation type="journal article" date="2019" name="Commun. Biol.">
        <title>The bagworm genome reveals a unique fibroin gene that provides high tensile strength.</title>
        <authorList>
            <person name="Kono N."/>
            <person name="Nakamura H."/>
            <person name="Ohtoshi R."/>
            <person name="Tomita M."/>
            <person name="Numata K."/>
            <person name="Arakawa K."/>
        </authorList>
    </citation>
    <scope>NUCLEOTIDE SEQUENCE [LARGE SCALE GENOMIC DNA]</scope>
</reference>
<keyword evidence="3" id="KW-1185">Reference proteome</keyword>
<dbReference type="AlphaFoldDB" id="A0A4C1ZAZ6"/>
<proteinExistence type="predicted"/>
<evidence type="ECO:0000313" key="3">
    <source>
        <dbReference type="Proteomes" id="UP000299102"/>
    </source>
</evidence>
<accession>A0A4C1ZAZ6</accession>
<gene>
    <name evidence="2" type="ORF">EVAR_59853_1</name>
</gene>
<dbReference type="EMBL" id="BGZK01001639">
    <property type="protein sequence ID" value="GBP83787.1"/>
    <property type="molecule type" value="Genomic_DNA"/>
</dbReference>
<sequence length="106" mass="10893">MHSGANESASRAGIEARPARPAVARGRRARPAVKSLPSHDAPGAGNHSPFIAPAGSPAPPAPLPTAAAPVAELSDRFVYGPPCNGNFAMPSTATVIYIHFWSVSTR</sequence>
<comment type="caution">
    <text evidence="2">The sequence shown here is derived from an EMBL/GenBank/DDBJ whole genome shotgun (WGS) entry which is preliminary data.</text>
</comment>
<protein>
    <submittedName>
        <fullName evidence="2">Uncharacterized protein</fullName>
    </submittedName>
</protein>
<organism evidence="2 3">
    <name type="scientific">Eumeta variegata</name>
    <name type="common">Bagworm moth</name>
    <name type="synonym">Eumeta japonica</name>
    <dbReference type="NCBI Taxonomy" id="151549"/>
    <lineage>
        <taxon>Eukaryota</taxon>
        <taxon>Metazoa</taxon>
        <taxon>Ecdysozoa</taxon>
        <taxon>Arthropoda</taxon>
        <taxon>Hexapoda</taxon>
        <taxon>Insecta</taxon>
        <taxon>Pterygota</taxon>
        <taxon>Neoptera</taxon>
        <taxon>Endopterygota</taxon>
        <taxon>Lepidoptera</taxon>
        <taxon>Glossata</taxon>
        <taxon>Ditrysia</taxon>
        <taxon>Tineoidea</taxon>
        <taxon>Psychidae</taxon>
        <taxon>Oiketicinae</taxon>
        <taxon>Eumeta</taxon>
    </lineage>
</organism>
<evidence type="ECO:0000313" key="2">
    <source>
        <dbReference type="EMBL" id="GBP83787.1"/>
    </source>
</evidence>
<feature type="region of interest" description="Disordered" evidence="1">
    <location>
        <begin position="1"/>
        <end position="67"/>
    </location>
</feature>
<name>A0A4C1ZAZ6_EUMVA</name>